<dbReference type="Proteomes" id="UP000281391">
    <property type="component" value="Chromosome"/>
</dbReference>
<evidence type="ECO:0000256" key="2">
    <source>
        <dbReference type="ARBA" id="ARBA00009186"/>
    </source>
</evidence>
<gene>
    <name evidence="13" type="primary">ccmF_1</name>
    <name evidence="13" type="ORF">NCTC11214_03287</name>
</gene>
<comment type="function">
    <text evidence="9">Required for the biogenesis of c-type cytochromes. Possible subunit of a heme lyase.</text>
</comment>
<dbReference type="PRINTS" id="PR01411">
    <property type="entry name" value="CCMFBIOGNSIS"/>
</dbReference>
<organism evidence="13 14">
    <name type="scientific">Serratia odorifera</name>
    <dbReference type="NCBI Taxonomy" id="618"/>
    <lineage>
        <taxon>Bacteria</taxon>
        <taxon>Pseudomonadati</taxon>
        <taxon>Pseudomonadota</taxon>
        <taxon>Gammaproteobacteria</taxon>
        <taxon>Enterobacterales</taxon>
        <taxon>Yersiniaceae</taxon>
        <taxon>Serratia</taxon>
    </lineage>
</organism>
<dbReference type="GO" id="GO:0020037">
    <property type="term" value="F:heme binding"/>
    <property type="evidence" value="ECO:0007669"/>
    <property type="project" value="InterPro"/>
</dbReference>
<dbReference type="AlphaFoldDB" id="A0A3S4DMY7"/>
<dbReference type="Pfam" id="PF16327">
    <property type="entry name" value="CcmF_C"/>
    <property type="match status" value="1"/>
</dbReference>
<feature type="transmembrane region" description="Helical" evidence="10">
    <location>
        <begin position="281"/>
        <end position="299"/>
    </location>
</feature>
<feature type="domain" description="Cytochrome c assembly protein" evidence="11">
    <location>
        <begin position="55"/>
        <end position="138"/>
    </location>
</feature>
<feature type="transmembrane region" description="Helical" evidence="10">
    <location>
        <begin position="60"/>
        <end position="81"/>
    </location>
</feature>
<keyword evidence="4" id="KW-0997">Cell inner membrane</keyword>
<evidence type="ECO:0000259" key="11">
    <source>
        <dbReference type="Pfam" id="PF01578"/>
    </source>
</evidence>
<comment type="similarity">
    <text evidence="2">Belongs to the CcmF/CycK/Ccl1/NrfE/CcsA family.</text>
</comment>
<evidence type="ECO:0000256" key="5">
    <source>
        <dbReference type="ARBA" id="ARBA00022692"/>
    </source>
</evidence>
<dbReference type="InterPro" id="IPR003568">
    <property type="entry name" value="Cyt_c_biogenesis_CcmF"/>
</dbReference>
<keyword evidence="3" id="KW-1003">Cell membrane</keyword>
<evidence type="ECO:0000256" key="4">
    <source>
        <dbReference type="ARBA" id="ARBA00022519"/>
    </source>
</evidence>
<feature type="transmembrane region" description="Helical" evidence="10">
    <location>
        <begin position="12"/>
        <end position="39"/>
    </location>
</feature>
<keyword evidence="6" id="KW-0201">Cytochrome c-type biogenesis</keyword>
<sequence>MMAVARPLTYGMFVAIGLAFFCLVYAFVMNDFTVAYVAANSNSQLPVYYRIAATWGAHEGSLLLWVLLLSCWSLAVALFSRSMPQDAVARVLSVMGMITAGFLLFIIMTSNPFTRTLPDFPIDGRDLNPLLQDIGADFPPAVAVYGLRRFLGGVRLCHCLADGRAARHRLGTLVTSVDYRGVGIPDPRYRAGLRPGPITNWAGAAGGSGTRWKTPRSCLGWPAPALIHSLAVTEKRGTFKAWTVLLAITAFSLCLLGTFLVRSGVLVSVHSFASDPARGMFILAYLVIVIGGSLLLYAFKGGQVRSRVQHETFSRETFLLGNNVLLIAANAGGAARYVVAVGAQATGARQYFDRRTVLQHHVHLADGAAGATAGDWAVGALASR</sequence>
<feature type="transmembrane region" description="Helical" evidence="10">
    <location>
        <begin position="87"/>
        <end position="107"/>
    </location>
</feature>
<name>A0A3S4DMY7_SEROD</name>
<reference evidence="13 14" key="1">
    <citation type="submission" date="2018-12" db="EMBL/GenBank/DDBJ databases">
        <authorList>
            <consortium name="Pathogen Informatics"/>
        </authorList>
    </citation>
    <scope>NUCLEOTIDE SEQUENCE [LARGE SCALE GENOMIC DNA]</scope>
    <source>
        <strain evidence="13 14">NCTC11214</strain>
    </source>
</reference>
<feature type="transmembrane region" description="Helical" evidence="10">
    <location>
        <begin position="241"/>
        <end position="261"/>
    </location>
</feature>
<protein>
    <submittedName>
        <fullName evidence="13">Cytochrome c-type biogenesis protein CcmF</fullName>
    </submittedName>
</protein>
<dbReference type="InterPro" id="IPR002541">
    <property type="entry name" value="Cyt_c_assembly"/>
</dbReference>
<evidence type="ECO:0000256" key="8">
    <source>
        <dbReference type="ARBA" id="ARBA00023136"/>
    </source>
</evidence>
<keyword evidence="7 10" id="KW-1133">Transmembrane helix</keyword>
<keyword evidence="5 10" id="KW-0812">Transmembrane</keyword>
<keyword evidence="8 10" id="KW-0472">Membrane</keyword>
<evidence type="ECO:0000256" key="7">
    <source>
        <dbReference type="ARBA" id="ARBA00022989"/>
    </source>
</evidence>
<evidence type="ECO:0000256" key="9">
    <source>
        <dbReference type="ARBA" id="ARBA00037230"/>
    </source>
</evidence>
<dbReference type="InterPro" id="IPR003567">
    <property type="entry name" value="Cyt_c_biogenesis"/>
</dbReference>
<proteinExistence type="inferred from homology"/>
<dbReference type="Pfam" id="PF01578">
    <property type="entry name" value="Cytochrom_C_asm"/>
    <property type="match status" value="1"/>
</dbReference>
<feature type="domain" description="Cytochrome c-type biogenesis protein CcmF C-terminal" evidence="12">
    <location>
        <begin position="283"/>
        <end position="330"/>
    </location>
</feature>
<accession>A0A3S4DMY7</accession>
<evidence type="ECO:0000256" key="10">
    <source>
        <dbReference type="SAM" id="Phobius"/>
    </source>
</evidence>
<dbReference type="InterPro" id="IPR032523">
    <property type="entry name" value="CcmF_C"/>
</dbReference>
<evidence type="ECO:0000313" key="13">
    <source>
        <dbReference type="EMBL" id="VDZ60057.1"/>
    </source>
</evidence>
<dbReference type="KEGG" id="sof:NCTC11214_03287"/>
<evidence type="ECO:0000313" key="14">
    <source>
        <dbReference type="Proteomes" id="UP000281391"/>
    </source>
</evidence>
<dbReference type="EMBL" id="LR134117">
    <property type="protein sequence ID" value="VDZ60057.1"/>
    <property type="molecule type" value="Genomic_DNA"/>
</dbReference>
<comment type="subcellular location">
    <subcellularLocation>
        <location evidence="1">Cell inner membrane</location>
        <topology evidence="1">Multi-pass membrane protein</topology>
    </subcellularLocation>
</comment>
<evidence type="ECO:0000256" key="6">
    <source>
        <dbReference type="ARBA" id="ARBA00022748"/>
    </source>
</evidence>
<dbReference type="PRINTS" id="PR01410">
    <property type="entry name" value="CCBIOGENESIS"/>
</dbReference>
<dbReference type="GO" id="GO:0017004">
    <property type="term" value="P:cytochrome complex assembly"/>
    <property type="evidence" value="ECO:0007669"/>
    <property type="project" value="UniProtKB-KW"/>
</dbReference>
<evidence type="ECO:0000259" key="12">
    <source>
        <dbReference type="Pfam" id="PF16327"/>
    </source>
</evidence>
<dbReference type="GO" id="GO:0005886">
    <property type="term" value="C:plasma membrane"/>
    <property type="evidence" value="ECO:0007669"/>
    <property type="project" value="UniProtKB-SubCell"/>
</dbReference>
<dbReference type="GO" id="GO:0015232">
    <property type="term" value="F:heme transmembrane transporter activity"/>
    <property type="evidence" value="ECO:0007669"/>
    <property type="project" value="InterPro"/>
</dbReference>
<evidence type="ECO:0000256" key="3">
    <source>
        <dbReference type="ARBA" id="ARBA00022475"/>
    </source>
</evidence>
<evidence type="ECO:0000256" key="1">
    <source>
        <dbReference type="ARBA" id="ARBA00004429"/>
    </source>
</evidence>
<dbReference type="PANTHER" id="PTHR43653">
    <property type="entry name" value="CYTOCHROME C ASSEMBLY PROTEIN-RELATED"/>
    <property type="match status" value="1"/>
</dbReference>
<dbReference type="PANTHER" id="PTHR43653:SF1">
    <property type="entry name" value="CYTOCHROME C-TYPE BIOGENESIS PROTEIN CCMF"/>
    <property type="match status" value="1"/>
</dbReference>